<proteinExistence type="predicted"/>
<accession>A0AA36JAS7</accession>
<evidence type="ECO:0000313" key="1">
    <source>
        <dbReference type="EMBL" id="CAJ1401608.1"/>
    </source>
</evidence>
<sequence>MDDLDFDLLQAKVLGAESSRLIAQGRTGLPPAGWSPAAASARLLGDGAGLPGAGGSGGAGGRERFGQLNGRLAFLLDRLEARVLRSGPPPKKAQQSAPVLHLYDEDPIELAPRGAQTESEGPSVPFRLTEAKLCREPIGDCHYFGRLNLKVTNVATTTVALFAS</sequence>
<protein>
    <submittedName>
        <fullName evidence="1">Uncharacterized protein</fullName>
    </submittedName>
</protein>
<evidence type="ECO:0000313" key="2">
    <source>
        <dbReference type="Proteomes" id="UP001178507"/>
    </source>
</evidence>
<organism evidence="1 2">
    <name type="scientific">Effrenium voratum</name>
    <dbReference type="NCBI Taxonomy" id="2562239"/>
    <lineage>
        <taxon>Eukaryota</taxon>
        <taxon>Sar</taxon>
        <taxon>Alveolata</taxon>
        <taxon>Dinophyceae</taxon>
        <taxon>Suessiales</taxon>
        <taxon>Symbiodiniaceae</taxon>
        <taxon>Effrenium</taxon>
    </lineage>
</organism>
<dbReference type="EMBL" id="CAUJNA010003423">
    <property type="protein sequence ID" value="CAJ1401608.1"/>
    <property type="molecule type" value="Genomic_DNA"/>
</dbReference>
<comment type="caution">
    <text evidence="1">The sequence shown here is derived from an EMBL/GenBank/DDBJ whole genome shotgun (WGS) entry which is preliminary data.</text>
</comment>
<name>A0AA36JAS7_9DINO</name>
<gene>
    <name evidence="1" type="ORF">EVOR1521_LOCUS24721</name>
</gene>
<reference evidence="1" key="1">
    <citation type="submission" date="2023-08" db="EMBL/GenBank/DDBJ databases">
        <authorList>
            <person name="Chen Y."/>
            <person name="Shah S."/>
            <person name="Dougan E. K."/>
            <person name="Thang M."/>
            <person name="Chan C."/>
        </authorList>
    </citation>
    <scope>NUCLEOTIDE SEQUENCE</scope>
</reference>
<keyword evidence="2" id="KW-1185">Reference proteome</keyword>
<dbReference type="AlphaFoldDB" id="A0AA36JAS7"/>
<dbReference type="Proteomes" id="UP001178507">
    <property type="component" value="Unassembled WGS sequence"/>
</dbReference>